<keyword evidence="1" id="KW-0472">Membrane</keyword>
<feature type="transmembrane region" description="Helical" evidence="1">
    <location>
        <begin position="127"/>
        <end position="147"/>
    </location>
</feature>
<feature type="transmembrane region" description="Helical" evidence="1">
    <location>
        <begin position="167"/>
        <end position="188"/>
    </location>
</feature>
<dbReference type="Proteomes" id="UP000050961">
    <property type="component" value="Unassembled WGS sequence"/>
</dbReference>
<evidence type="ECO:0000313" key="2">
    <source>
        <dbReference type="EMBL" id="KRN07610.1"/>
    </source>
</evidence>
<dbReference type="EMBL" id="AYZF01000002">
    <property type="protein sequence ID" value="KRN07610.1"/>
    <property type="molecule type" value="Genomic_DNA"/>
</dbReference>
<organism evidence="2 3">
    <name type="scientific">Liquorilactobacillus sucicola DSM 21376 = JCM 15457</name>
    <dbReference type="NCBI Taxonomy" id="1423806"/>
    <lineage>
        <taxon>Bacteria</taxon>
        <taxon>Bacillati</taxon>
        <taxon>Bacillota</taxon>
        <taxon>Bacilli</taxon>
        <taxon>Lactobacillales</taxon>
        <taxon>Lactobacillaceae</taxon>
        <taxon>Liquorilactobacillus</taxon>
    </lineage>
</organism>
<dbReference type="PATRIC" id="fig|1423806.3.peg.914"/>
<dbReference type="InterPro" id="IPR046730">
    <property type="entry name" value="DUF6622"/>
</dbReference>
<dbReference type="AlphaFoldDB" id="A0A0R2E4G9"/>
<sequence>MNKYLQKEIIDFSVISKRTMFSKESKTMADVLKIIFQIVHNTPFWVWVVLVILIKRGTALIAESPVSLKRSFIMPSIFIIWGLDTIVNQFGNPNVLLNFYVISLIPGFLLSYLLYKKQAFYIKNGLLIQEGSVIPLIIMMLNFSAKYLLNVVLATRPMLYNDFQFNIFYGCICGFTIGLFFGGIFRIVQAKRQLGIHKK</sequence>
<keyword evidence="1" id="KW-1133">Transmembrane helix</keyword>
<evidence type="ECO:0000313" key="3">
    <source>
        <dbReference type="Proteomes" id="UP000050961"/>
    </source>
</evidence>
<evidence type="ECO:0000256" key="1">
    <source>
        <dbReference type="SAM" id="Phobius"/>
    </source>
</evidence>
<keyword evidence="3" id="KW-1185">Reference proteome</keyword>
<name>A0A0R2E4G9_9LACO</name>
<feature type="transmembrane region" description="Helical" evidence="1">
    <location>
        <begin position="34"/>
        <end position="54"/>
    </location>
</feature>
<dbReference type="Pfam" id="PF20327">
    <property type="entry name" value="DUF6622"/>
    <property type="match status" value="1"/>
</dbReference>
<keyword evidence="1" id="KW-0812">Transmembrane</keyword>
<reference evidence="2 3" key="1">
    <citation type="journal article" date="2015" name="Genome Announc.">
        <title>Expanding the biotechnology potential of lactobacilli through comparative genomics of 213 strains and associated genera.</title>
        <authorList>
            <person name="Sun Z."/>
            <person name="Harris H.M."/>
            <person name="McCann A."/>
            <person name="Guo C."/>
            <person name="Argimon S."/>
            <person name="Zhang W."/>
            <person name="Yang X."/>
            <person name="Jeffery I.B."/>
            <person name="Cooney J.C."/>
            <person name="Kagawa T.F."/>
            <person name="Liu W."/>
            <person name="Song Y."/>
            <person name="Salvetti E."/>
            <person name="Wrobel A."/>
            <person name="Rasinkangas P."/>
            <person name="Parkhill J."/>
            <person name="Rea M.C."/>
            <person name="O'Sullivan O."/>
            <person name="Ritari J."/>
            <person name="Douillard F.P."/>
            <person name="Paul Ross R."/>
            <person name="Yang R."/>
            <person name="Briner A.E."/>
            <person name="Felis G.E."/>
            <person name="de Vos W.M."/>
            <person name="Barrangou R."/>
            <person name="Klaenhammer T.R."/>
            <person name="Caufield P.W."/>
            <person name="Cui Y."/>
            <person name="Zhang H."/>
            <person name="O'Toole P.W."/>
        </authorList>
    </citation>
    <scope>NUCLEOTIDE SEQUENCE [LARGE SCALE GENOMIC DNA]</scope>
    <source>
        <strain evidence="2 3">DSM 21376</strain>
    </source>
</reference>
<protein>
    <submittedName>
        <fullName evidence="2">Membrane protein</fullName>
    </submittedName>
</protein>
<dbReference type="eggNOG" id="ENOG50315S9">
    <property type="taxonomic scope" value="Bacteria"/>
</dbReference>
<comment type="caution">
    <text evidence="2">The sequence shown here is derived from an EMBL/GenBank/DDBJ whole genome shotgun (WGS) entry which is preliminary data.</text>
</comment>
<accession>A0A0R2E4G9</accession>
<gene>
    <name evidence="2" type="ORF">FD15_GL000900</name>
</gene>
<feature type="transmembrane region" description="Helical" evidence="1">
    <location>
        <begin position="95"/>
        <end position="115"/>
    </location>
</feature>
<proteinExistence type="predicted"/>